<evidence type="ECO:0000313" key="2">
    <source>
        <dbReference type="Proteomes" id="UP001497453"/>
    </source>
</evidence>
<gene>
    <name evidence="1" type="ORF">GFSPODELE1_LOCUS5688</name>
</gene>
<evidence type="ECO:0000313" key="1">
    <source>
        <dbReference type="EMBL" id="CAL1706010.1"/>
    </source>
</evidence>
<dbReference type="Proteomes" id="UP001497453">
    <property type="component" value="Chromosome 4"/>
</dbReference>
<proteinExistence type="predicted"/>
<reference evidence="2" key="1">
    <citation type="submission" date="2024-04" db="EMBL/GenBank/DDBJ databases">
        <authorList>
            <person name="Shaw F."/>
            <person name="Minotto A."/>
        </authorList>
    </citation>
    <scope>NUCLEOTIDE SEQUENCE [LARGE SCALE GENOMIC DNA]</scope>
</reference>
<name>A0ABP1DDT6_9APHY</name>
<sequence>MWLNAAFVCLIDIVIDGLLNVFSKRTTLIKMFLARIPQDHKGIVQLPLAAISCRIYTTVPKSELLGGEARTGIIFLGLVDFKPTGDTGPFSLSICAYMHTFSILFGAYGNFWFSYHVLHSQDLPSARSPGSDFIIVVCHVDRDTYSIGHEALHW</sequence>
<protein>
    <submittedName>
        <fullName evidence="1">Uncharacterized protein</fullName>
    </submittedName>
</protein>
<dbReference type="EMBL" id="OZ037947">
    <property type="protein sequence ID" value="CAL1706010.1"/>
    <property type="molecule type" value="Genomic_DNA"/>
</dbReference>
<keyword evidence="2" id="KW-1185">Reference proteome</keyword>
<accession>A0ABP1DDT6</accession>
<organism evidence="1 2">
    <name type="scientific">Somion occarium</name>
    <dbReference type="NCBI Taxonomy" id="3059160"/>
    <lineage>
        <taxon>Eukaryota</taxon>
        <taxon>Fungi</taxon>
        <taxon>Dikarya</taxon>
        <taxon>Basidiomycota</taxon>
        <taxon>Agaricomycotina</taxon>
        <taxon>Agaricomycetes</taxon>
        <taxon>Polyporales</taxon>
        <taxon>Cerrenaceae</taxon>
        <taxon>Somion</taxon>
    </lineage>
</organism>